<reference evidence="6 7" key="1">
    <citation type="submission" date="2016-11" db="EMBL/GenBank/DDBJ databases">
        <title>The macronuclear genome of Stentor coeruleus: a giant cell with tiny introns.</title>
        <authorList>
            <person name="Slabodnick M."/>
            <person name="Ruby J.G."/>
            <person name="Reiff S.B."/>
            <person name="Swart E.C."/>
            <person name="Gosai S."/>
            <person name="Prabakaran S."/>
            <person name="Witkowska E."/>
            <person name="Larue G.E."/>
            <person name="Fisher S."/>
            <person name="Freeman R.M."/>
            <person name="Gunawardena J."/>
            <person name="Chu W."/>
            <person name="Stover N.A."/>
            <person name="Gregory B.D."/>
            <person name="Nowacki M."/>
            <person name="Derisi J."/>
            <person name="Roy S.W."/>
            <person name="Marshall W.F."/>
            <person name="Sood P."/>
        </authorList>
    </citation>
    <scope>NUCLEOTIDE SEQUENCE [LARGE SCALE GENOMIC DNA]</scope>
    <source>
        <strain evidence="6">WM001</strain>
    </source>
</reference>
<evidence type="ECO:0000313" key="6">
    <source>
        <dbReference type="EMBL" id="OMJ78841.1"/>
    </source>
</evidence>
<feature type="domain" description="RING-type" evidence="5">
    <location>
        <begin position="30"/>
        <end position="68"/>
    </location>
</feature>
<dbReference type="SMART" id="SM00184">
    <property type="entry name" value="RING"/>
    <property type="match status" value="1"/>
</dbReference>
<evidence type="ECO:0000256" key="3">
    <source>
        <dbReference type="ARBA" id="ARBA00022833"/>
    </source>
</evidence>
<gene>
    <name evidence="6" type="ORF">SteCoe_21285</name>
</gene>
<keyword evidence="3" id="KW-0862">Zinc</keyword>
<name>A0A1R2BQ03_9CILI</name>
<dbReference type="PROSITE" id="PS50089">
    <property type="entry name" value="ZF_RING_2"/>
    <property type="match status" value="1"/>
</dbReference>
<dbReference type="Gene3D" id="2.30.30.140">
    <property type="match status" value="1"/>
</dbReference>
<keyword evidence="2 4" id="KW-0863">Zinc-finger</keyword>
<dbReference type="AlphaFoldDB" id="A0A1R2BQ03"/>
<sequence length="199" mass="22808">MFEKLLSLIGVKRQRQEPSENKKKHKRCKCPICTEPIAKCVLTSCGHTFCEYCLEQSMIYSSSCPLCRKKIIRTSSIPCKSIDSYVYSQLSDKQKESYVLRMRQIAKWNEEKKLKNTKVGMKIDALDTEGVWCSAIIRLKIDNGEKDPFLYVHYAGWDSSYDEVISESSYRLAPAGFYTSKNIPKYRMGSIVGVNDIGN</sequence>
<dbReference type="PROSITE" id="PS00518">
    <property type="entry name" value="ZF_RING_1"/>
    <property type="match status" value="1"/>
</dbReference>
<keyword evidence="7" id="KW-1185">Reference proteome</keyword>
<comment type="caution">
    <text evidence="6">The sequence shown here is derived from an EMBL/GenBank/DDBJ whole genome shotgun (WGS) entry which is preliminary data.</text>
</comment>
<organism evidence="6 7">
    <name type="scientific">Stentor coeruleus</name>
    <dbReference type="NCBI Taxonomy" id="5963"/>
    <lineage>
        <taxon>Eukaryota</taxon>
        <taxon>Sar</taxon>
        <taxon>Alveolata</taxon>
        <taxon>Ciliophora</taxon>
        <taxon>Postciliodesmatophora</taxon>
        <taxon>Heterotrichea</taxon>
        <taxon>Heterotrichida</taxon>
        <taxon>Stentoridae</taxon>
        <taxon>Stentor</taxon>
    </lineage>
</organism>
<evidence type="ECO:0000256" key="4">
    <source>
        <dbReference type="PROSITE-ProRule" id="PRU00175"/>
    </source>
</evidence>
<dbReference type="EMBL" id="MPUH01000501">
    <property type="protein sequence ID" value="OMJ78841.1"/>
    <property type="molecule type" value="Genomic_DNA"/>
</dbReference>
<dbReference type="InterPro" id="IPR016197">
    <property type="entry name" value="Chromo-like_dom_sf"/>
</dbReference>
<keyword evidence="1" id="KW-0479">Metal-binding</keyword>
<dbReference type="OrthoDB" id="1630758at2759"/>
<protein>
    <recommendedName>
        <fullName evidence="5">RING-type domain-containing protein</fullName>
    </recommendedName>
</protein>
<dbReference type="InterPro" id="IPR017907">
    <property type="entry name" value="Znf_RING_CS"/>
</dbReference>
<dbReference type="SUPFAM" id="SSF57850">
    <property type="entry name" value="RING/U-box"/>
    <property type="match status" value="1"/>
</dbReference>
<evidence type="ECO:0000259" key="5">
    <source>
        <dbReference type="PROSITE" id="PS50089"/>
    </source>
</evidence>
<dbReference type="CDD" id="cd20104">
    <property type="entry name" value="MBT_PHF20L1-like"/>
    <property type="match status" value="1"/>
</dbReference>
<dbReference type="SUPFAM" id="SSF54160">
    <property type="entry name" value="Chromo domain-like"/>
    <property type="match status" value="1"/>
</dbReference>
<accession>A0A1R2BQ03</accession>
<dbReference type="PANTHER" id="PTHR23327">
    <property type="entry name" value="RING FINGER PROTEIN 127"/>
    <property type="match status" value="1"/>
</dbReference>
<dbReference type="Proteomes" id="UP000187209">
    <property type="component" value="Unassembled WGS sequence"/>
</dbReference>
<dbReference type="GO" id="GO:0008270">
    <property type="term" value="F:zinc ion binding"/>
    <property type="evidence" value="ECO:0007669"/>
    <property type="project" value="UniProtKB-KW"/>
</dbReference>
<dbReference type="PANTHER" id="PTHR23327:SF51">
    <property type="entry name" value="TRANSCRIPTIONAL REGULATOR OF YEAST FORM ADHERENCE 3"/>
    <property type="match status" value="1"/>
</dbReference>
<proteinExistence type="predicted"/>
<dbReference type="InterPro" id="IPR013083">
    <property type="entry name" value="Znf_RING/FYVE/PHD"/>
</dbReference>
<evidence type="ECO:0000313" key="7">
    <source>
        <dbReference type="Proteomes" id="UP000187209"/>
    </source>
</evidence>
<dbReference type="Gene3D" id="3.30.40.10">
    <property type="entry name" value="Zinc/RING finger domain, C3HC4 (zinc finger)"/>
    <property type="match status" value="1"/>
</dbReference>
<evidence type="ECO:0000256" key="2">
    <source>
        <dbReference type="ARBA" id="ARBA00022771"/>
    </source>
</evidence>
<evidence type="ECO:0000256" key="1">
    <source>
        <dbReference type="ARBA" id="ARBA00022723"/>
    </source>
</evidence>
<dbReference type="Pfam" id="PF13923">
    <property type="entry name" value="zf-C3HC4_2"/>
    <property type="match status" value="1"/>
</dbReference>
<dbReference type="InterPro" id="IPR001841">
    <property type="entry name" value="Znf_RING"/>
</dbReference>